<dbReference type="RefSeq" id="WP_125427095.1">
    <property type="nucleotide sequence ID" value="NZ_RWIS01000002.1"/>
</dbReference>
<protein>
    <submittedName>
        <fullName evidence="1">Uncharacterized protein</fullName>
    </submittedName>
</protein>
<sequence>MSSAEVLYDVNLRVLPLEYLYARWQVRILHAGRASSEVWLHAQQMEFTDAQWHLLGPRGTLLGRWRVERDDLLGQPYLVLTMPEGEMQALVTRFRLTPSRAQRRLILYFQSGLEIELTHP</sequence>
<reference evidence="1 2" key="1">
    <citation type="submission" date="2018-12" db="EMBL/GenBank/DDBJ databases">
        <authorList>
            <person name="Feng G."/>
            <person name="Zhu H."/>
        </authorList>
    </citation>
    <scope>NUCLEOTIDE SEQUENCE [LARGE SCALE GENOMIC DNA]</scope>
    <source>
        <strain evidence="1 2">9PBR-2</strain>
    </source>
</reference>
<gene>
    <name evidence="1" type="ORF">EI290_04245</name>
</gene>
<evidence type="ECO:0000313" key="2">
    <source>
        <dbReference type="Proteomes" id="UP000280066"/>
    </source>
</evidence>
<keyword evidence="2" id="KW-1185">Reference proteome</keyword>
<accession>A0A428JRF2</accession>
<dbReference type="OrthoDB" id="882976at2"/>
<proteinExistence type="predicted"/>
<name>A0A428JRF2_9BACT</name>
<dbReference type="AlphaFoldDB" id="A0A428JRF2"/>
<comment type="caution">
    <text evidence="1">The sequence shown here is derived from an EMBL/GenBank/DDBJ whole genome shotgun (WGS) entry which is preliminary data.</text>
</comment>
<evidence type="ECO:0000313" key="1">
    <source>
        <dbReference type="EMBL" id="RSK36107.1"/>
    </source>
</evidence>
<dbReference type="EMBL" id="RWIS01000002">
    <property type="protein sequence ID" value="RSK36107.1"/>
    <property type="molecule type" value="Genomic_DNA"/>
</dbReference>
<dbReference type="Proteomes" id="UP000280066">
    <property type="component" value="Unassembled WGS sequence"/>
</dbReference>
<organism evidence="1 2">
    <name type="scientific">Hymenobacter metallilatus</name>
    <dbReference type="NCBI Taxonomy" id="2493666"/>
    <lineage>
        <taxon>Bacteria</taxon>
        <taxon>Pseudomonadati</taxon>
        <taxon>Bacteroidota</taxon>
        <taxon>Cytophagia</taxon>
        <taxon>Cytophagales</taxon>
        <taxon>Hymenobacteraceae</taxon>
        <taxon>Hymenobacter</taxon>
    </lineage>
</organism>